<dbReference type="Pfam" id="PF03972">
    <property type="entry name" value="MmgE_PrpD_N"/>
    <property type="match status" value="1"/>
</dbReference>
<dbReference type="GO" id="GO:0016829">
    <property type="term" value="F:lyase activity"/>
    <property type="evidence" value="ECO:0007669"/>
    <property type="project" value="InterPro"/>
</dbReference>
<evidence type="ECO:0000313" key="2">
    <source>
        <dbReference type="EMBL" id="SVC22829.1"/>
    </source>
</evidence>
<accession>A0A382KF31</accession>
<sequence>MEKTTRQIAEWIAGFDASGIREEALSRAKHAVLDWTGVAIAGAREPLVDILVADA</sequence>
<dbReference type="InterPro" id="IPR045336">
    <property type="entry name" value="MmgE_PrpD_N"/>
</dbReference>
<dbReference type="EMBL" id="UINC01080151">
    <property type="protein sequence ID" value="SVC22829.1"/>
    <property type="molecule type" value="Genomic_DNA"/>
</dbReference>
<dbReference type="Gene3D" id="1.10.4100.10">
    <property type="entry name" value="2-methylcitrate dehydratase PrpD"/>
    <property type="match status" value="1"/>
</dbReference>
<organism evidence="2">
    <name type="scientific">marine metagenome</name>
    <dbReference type="NCBI Taxonomy" id="408172"/>
    <lineage>
        <taxon>unclassified sequences</taxon>
        <taxon>metagenomes</taxon>
        <taxon>ecological metagenomes</taxon>
    </lineage>
</organism>
<dbReference type="SUPFAM" id="SSF103378">
    <property type="entry name" value="2-methylcitrate dehydratase PrpD"/>
    <property type="match status" value="1"/>
</dbReference>
<proteinExistence type="predicted"/>
<protein>
    <recommendedName>
        <fullName evidence="1">MmgE/PrpD N-terminal domain-containing protein</fullName>
    </recommendedName>
</protein>
<dbReference type="AlphaFoldDB" id="A0A382KF31"/>
<evidence type="ECO:0000259" key="1">
    <source>
        <dbReference type="Pfam" id="PF03972"/>
    </source>
</evidence>
<name>A0A382KF31_9ZZZZ</name>
<dbReference type="InterPro" id="IPR036148">
    <property type="entry name" value="MmgE/PrpD_sf"/>
</dbReference>
<dbReference type="InterPro" id="IPR042183">
    <property type="entry name" value="MmgE/PrpD_sf_1"/>
</dbReference>
<reference evidence="2" key="1">
    <citation type="submission" date="2018-05" db="EMBL/GenBank/DDBJ databases">
        <authorList>
            <person name="Lanie J.A."/>
            <person name="Ng W.-L."/>
            <person name="Kazmierczak K.M."/>
            <person name="Andrzejewski T.M."/>
            <person name="Davidsen T.M."/>
            <person name="Wayne K.J."/>
            <person name="Tettelin H."/>
            <person name="Glass J.I."/>
            <person name="Rusch D."/>
            <person name="Podicherti R."/>
            <person name="Tsui H.-C.T."/>
            <person name="Winkler M.E."/>
        </authorList>
    </citation>
    <scope>NUCLEOTIDE SEQUENCE</scope>
</reference>
<feature type="non-terminal residue" evidence="2">
    <location>
        <position position="55"/>
    </location>
</feature>
<feature type="domain" description="MmgE/PrpD N-terminal" evidence="1">
    <location>
        <begin position="6"/>
        <end position="52"/>
    </location>
</feature>
<gene>
    <name evidence="2" type="ORF">METZ01_LOCUS275683</name>
</gene>